<accession>D7C790</accession>
<evidence type="ECO:0000256" key="7">
    <source>
        <dbReference type="RuleBase" id="RU000461"/>
    </source>
</evidence>
<dbReference type="AlphaFoldDB" id="D7C790"/>
<dbReference type="Pfam" id="PF00067">
    <property type="entry name" value="p450"/>
    <property type="match status" value="1"/>
</dbReference>
<dbReference type="RefSeq" id="WP_014179894.1">
    <property type="nucleotide sequence ID" value="NC_016582.1"/>
</dbReference>
<dbReference type="SUPFAM" id="SSF48264">
    <property type="entry name" value="Cytochrome P450"/>
    <property type="match status" value="1"/>
</dbReference>
<dbReference type="GO" id="GO:0020037">
    <property type="term" value="F:heme binding"/>
    <property type="evidence" value="ECO:0007669"/>
    <property type="project" value="InterPro"/>
</dbReference>
<dbReference type="InterPro" id="IPR036396">
    <property type="entry name" value="Cyt_P450_sf"/>
</dbReference>
<keyword evidence="4 7" id="KW-0560">Oxidoreductase</keyword>
<dbReference type="PANTHER" id="PTHR46696">
    <property type="entry name" value="P450, PUTATIVE (EUROFUNG)-RELATED"/>
    <property type="match status" value="1"/>
</dbReference>
<keyword evidence="5 7" id="KW-0408">Iron</keyword>
<feature type="region of interest" description="Disordered" evidence="8">
    <location>
        <begin position="1"/>
        <end position="44"/>
    </location>
</feature>
<dbReference type="GO" id="GO:0005506">
    <property type="term" value="F:iron ion binding"/>
    <property type="evidence" value="ECO:0007669"/>
    <property type="project" value="InterPro"/>
</dbReference>
<dbReference type="FunFam" id="1.10.630.10:FF:000018">
    <property type="entry name" value="Cytochrome P450 monooxygenase"/>
    <property type="match status" value="1"/>
</dbReference>
<dbReference type="EMBL" id="CP002047">
    <property type="protein sequence ID" value="ADI10444.1"/>
    <property type="molecule type" value="Genomic_DNA"/>
</dbReference>
<dbReference type="PRINTS" id="PR00359">
    <property type="entry name" value="BP450"/>
</dbReference>
<dbReference type="KEGG" id="sbh:SBI_07324"/>
<evidence type="ECO:0000256" key="1">
    <source>
        <dbReference type="ARBA" id="ARBA00010617"/>
    </source>
</evidence>
<proteinExistence type="inferred from homology"/>
<feature type="compositionally biased region" description="Low complexity" evidence="8">
    <location>
        <begin position="13"/>
        <end position="32"/>
    </location>
</feature>
<dbReference type="PRINTS" id="PR00385">
    <property type="entry name" value="P450"/>
</dbReference>
<dbReference type="Proteomes" id="UP000000377">
    <property type="component" value="Chromosome"/>
</dbReference>
<keyword evidence="2 7" id="KW-0349">Heme</keyword>
<evidence type="ECO:0000256" key="6">
    <source>
        <dbReference type="ARBA" id="ARBA00023033"/>
    </source>
</evidence>
<dbReference type="InterPro" id="IPR017972">
    <property type="entry name" value="Cyt_P450_CS"/>
</dbReference>
<dbReference type="GO" id="GO:0016705">
    <property type="term" value="F:oxidoreductase activity, acting on paired donors, with incorporation or reduction of molecular oxygen"/>
    <property type="evidence" value="ECO:0007669"/>
    <property type="project" value="InterPro"/>
</dbReference>
<evidence type="ECO:0000256" key="8">
    <source>
        <dbReference type="SAM" id="MobiDB-lite"/>
    </source>
</evidence>
<evidence type="ECO:0000256" key="4">
    <source>
        <dbReference type="ARBA" id="ARBA00023002"/>
    </source>
</evidence>
<keyword evidence="3 7" id="KW-0479">Metal-binding</keyword>
<dbReference type="HOGENOM" id="CLU_033716_1_2_11"/>
<name>D7C790_STRBB</name>
<gene>
    <name evidence="9" type="primary">cyp35</name>
    <name evidence="9" type="ordered locus">SBI_07324</name>
</gene>
<dbReference type="CDD" id="cd11029">
    <property type="entry name" value="CYP107-like"/>
    <property type="match status" value="1"/>
</dbReference>
<dbReference type="PATRIC" id="fig|749414.3.peg.7531"/>
<dbReference type="InterPro" id="IPR001128">
    <property type="entry name" value="Cyt_P450"/>
</dbReference>
<organism evidence="9 10">
    <name type="scientific">Streptomyces bingchenggensis (strain BCW-1)</name>
    <dbReference type="NCBI Taxonomy" id="749414"/>
    <lineage>
        <taxon>Bacteria</taxon>
        <taxon>Bacillati</taxon>
        <taxon>Actinomycetota</taxon>
        <taxon>Actinomycetes</taxon>
        <taxon>Kitasatosporales</taxon>
        <taxon>Streptomycetaceae</taxon>
        <taxon>Streptomyces</taxon>
    </lineage>
</organism>
<dbReference type="STRING" id="749414.SBI_07324"/>
<dbReference type="Gene3D" id="1.10.630.10">
    <property type="entry name" value="Cytochrome P450"/>
    <property type="match status" value="1"/>
</dbReference>
<reference evidence="9 10" key="1">
    <citation type="journal article" date="2010" name="J. Bacteriol.">
        <title>Genome sequence of the milbemycin-producing bacterium Streptomyces bingchenggensis.</title>
        <authorList>
            <person name="Wang X.J."/>
            <person name="Yan Y.J."/>
            <person name="Zhang B."/>
            <person name="An J."/>
            <person name="Wang J.J."/>
            <person name="Tian J."/>
            <person name="Jiang L."/>
            <person name="Chen Y.H."/>
            <person name="Huang S.X."/>
            <person name="Yin M."/>
            <person name="Zhang J."/>
            <person name="Gao A.L."/>
            <person name="Liu C.X."/>
            <person name="Zhu Z.X."/>
            <person name="Xiang W.S."/>
        </authorList>
    </citation>
    <scope>NUCLEOTIDE SEQUENCE [LARGE SCALE GENOMIC DNA]</scope>
    <source>
        <strain evidence="9 10">BCW-1</strain>
    </source>
</reference>
<dbReference type="InterPro" id="IPR002397">
    <property type="entry name" value="Cyt_P450_B"/>
</dbReference>
<evidence type="ECO:0000313" key="9">
    <source>
        <dbReference type="EMBL" id="ADI10444.1"/>
    </source>
</evidence>
<keyword evidence="10" id="KW-1185">Reference proteome</keyword>
<evidence type="ECO:0000256" key="2">
    <source>
        <dbReference type="ARBA" id="ARBA00022617"/>
    </source>
</evidence>
<protein>
    <submittedName>
        <fullName evidence="9">Cytochrome P450 hydroxylase</fullName>
    </submittedName>
</protein>
<evidence type="ECO:0000313" key="10">
    <source>
        <dbReference type="Proteomes" id="UP000000377"/>
    </source>
</evidence>
<dbReference type="PANTHER" id="PTHR46696:SF1">
    <property type="entry name" value="CYTOCHROME P450 YJIB-RELATED"/>
    <property type="match status" value="1"/>
</dbReference>
<sequence length="452" mass="48344">MTDATDETDATDATDATDGQCPVPHAAAPHAAQDPHRLDPTGAGQHAVNARLRERGAAVPVLLPGDVTAYAITRHEELKDFTTHPQVAKDACHFAALRDGEIPPGWPLATFATVRGMTTADGADHKRLRSLVTRAFTPRRVETLRPAVEELTAALLDRLAEAAAEAPDGVVDLRRHFALPLPMGVICRLLGVGPEHQDRLHALSNDIVGTRTAPERALAANREMIAILGQVAAARLRSPGDDLTSALIAAHEEDGDRLSEEELIGTLVLMIIAGHETTLNLITNAVRALCAHRDQLELVRSGVGEASWGDVVEETLRYDSPVSLFPFRYPTRDLTVGDTVIPQGAPVLVSYTSAGRDPRAHGADADRFDITRHTRPDAARHLSFGHGAHYCLGAPLARMEATIALDALFTRFPGLDLAVPDDALVPHPSFVGNSPQELPVRLRPAGPAAHSG</sequence>
<comment type="similarity">
    <text evidence="1 7">Belongs to the cytochrome P450 family.</text>
</comment>
<dbReference type="PROSITE" id="PS00086">
    <property type="entry name" value="CYTOCHROME_P450"/>
    <property type="match status" value="1"/>
</dbReference>
<feature type="compositionally biased region" description="Acidic residues" evidence="8">
    <location>
        <begin position="1"/>
        <end position="12"/>
    </location>
</feature>
<evidence type="ECO:0000256" key="5">
    <source>
        <dbReference type="ARBA" id="ARBA00023004"/>
    </source>
</evidence>
<evidence type="ECO:0000256" key="3">
    <source>
        <dbReference type="ARBA" id="ARBA00022723"/>
    </source>
</evidence>
<dbReference type="GO" id="GO:0004497">
    <property type="term" value="F:monooxygenase activity"/>
    <property type="evidence" value="ECO:0007669"/>
    <property type="project" value="UniProtKB-KW"/>
</dbReference>
<keyword evidence="6 7" id="KW-0503">Monooxygenase</keyword>
<dbReference type="eggNOG" id="COG2124">
    <property type="taxonomic scope" value="Bacteria"/>
</dbReference>